<sequence length="84" mass="9187">MLGRKREVVLRKGDGEDSSNTAHQGAVATAEVGGYSETISDFISQSDEASRKRLESMNRRLRELELQMEALEAEITKASSLSGT</sequence>
<organism evidence="3 4">
    <name type="scientific">Ananas comosus</name>
    <name type="common">Pineapple</name>
    <name type="synonym">Ananas ananas</name>
    <dbReference type="NCBI Taxonomy" id="4615"/>
    <lineage>
        <taxon>Eukaryota</taxon>
        <taxon>Viridiplantae</taxon>
        <taxon>Streptophyta</taxon>
        <taxon>Embryophyta</taxon>
        <taxon>Tracheophyta</taxon>
        <taxon>Spermatophyta</taxon>
        <taxon>Magnoliopsida</taxon>
        <taxon>Liliopsida</taxon>
        <taxon>Poales</taxon>
        <taxon>Bromeliaceae</taxon>
        <taxon>Bromelioideae</taxon>
        <taxon>Ananas</taxon>
    </lineage>
</organism>
<dbReference type="Proteomes" id="UP000515123">
    <property type="component" value="Linkage group 16"/>
</dbReference>
<keyword evidence="3" id="KW-1185">Reference proteome</keyword>
<dbReference type="AlphaFoldDB" id="A0A6P5GE24"/>
<evidence type="ECO:0000313" key="3">
    <source>
        <dbReference type="Proteomes" id="UP000515123"/>
    </source>
</evidence>
<evidence type="ECO:0000313" key="4">
    <source>
        <dbReference type="RefSeq" id="XP_020106122.1"/>
    </source>
</evidence>
<accession>A0A6P5GE24</accession>
<dbReference type="GeneID" id="109722464"/>
<feature type="coiled-coil region" evidence="1">
    <location>
        <begin position="47"/>
        <end position="81"/>
    </location>
</feature>
<evidence type="ECO:0000256" key="1">
    <source>
        <dbReference type="SAM" id="Coils"/>
    </source>
</evidence>
<dbReference type="RefSeq" id="XP_020106122.1">
    <property type="nucleotide sequence ID" value="XM_020250533.1"/>
</dbReference>
<proteinExistence type="predicted"/>
<evidence type="ECO:0000256" key="2">
    <source>
        <dbReference type="SAM" id="MobiDB-lite"/>
    </source>
</evidence>
<protein>
    <submittedName>
        <fullName evidence="4">Protein BRICK1-like</fullName>
    </submittedName>
</protein>
<reference evidence="3" key="1">
    <citation type="journal article" date="2015" name="Nat. Genet.">
        <title>The pineapple genome and the evolution of CAM photosynthesis.</title>
        <authorList>
            <person name="Ming R."/>
            <person name="VanBuren R."/>
            <person name="Wai C.M."/>
            <person name="Tang H."/>
            <person name="Schatz M.C."/>
            <person name="Bowers J.E."/>
            <person name="Lyons E."/>
            <person name="Wang M.L."/>
            <person name="Chen J."/>
            <person name="Biggers E."/>
            <person name="Zhang J."/>
            <person name="Huang L."/>
            <person name="Zhang L."/>
            <person name="Miao W."/>
            <person name="Zhang J."/>
            <person name="Ye Z."/>
            <person name="Miao C."/>
            <person name="Lin Z."/>
            <person name="Wang H."/>
            <person name="Zhou H."/>
            <person name="Yim W.C."/>
            <person name="Priest H.D."/>
            <person name="Zheng C."/>
            <person name="Woodhouse M."/>
            <person name="Edger P.P."/>
            <person name="Guyot R."/>
            <person name="Guo H.B."/>
            <person name="Guo H."/>
            <person name="Zheng G."/>
            <person name="Singh R."/>
            <person name="Sharma A."/>
            <person name="Min X."/>
            <person name="Zheng Y."/>
            <person name="Lee H."/>
            <person name="Gurtowski J."/>
            <person name="Sedlazeck F.J."/>
            <person name="Harkess A."/>
            <person name="McKain M.R."/>
            <person name="Liao Z."/>
            <person name="Fang J."/>
            <person name="Liu J."/>
            <person name="Zhang X."/>
            <person name="Zhang Q."/>
            <person name="Hu W."/>
            <person name="Qin Y."/>
            <person name="Wang K."/>
            <person name="Chen L.Y."/>
            <person name="Shirley N."/>
            <person name="Lin Y.R."/>
            <person name="Liu L.Y."/>
            <person name="Hernandez A.G."/>
            <person name="Wright C.L."/>
            <person name="Bulone V."/>
            <person name="Tuskan G.A."/>
            <person name="Heath K."/>
            <person name="Zee F."/>
            <person name="Moore P.H."/>
            <person name="Sunkar R."/>
            <person name="Leebens-Mack J.H."/>
            <person name="Mockler T."/>
            <person name="Bennetzen J.L."/>
            <person name="Freeling M."/>
            <person name="Sankoff D."/>
            <person name="Paterson A.H."/>
            <person name="Zhu X."/>
            <person name="Yang X."/>
            <person name="Smith J.A."/>
            <person name="Cushman J.C."/>
            <person name="Paull R.E."/>
            <person name="Yu Q."/>
        </authorList>
    </citation>
    <scope>NUCLEOTIDE SEQUENCE [LARGE SCALE GENOMIC DNA]</scope>
    <source>
        <strain evidence="3">cv. F153</strain>
    </source>
</reference>
<name>A0A6P5GE24_ANACO</name>
<dbReference type="Gene3D" id="1.20.5.110">
    <property type="match status" value="1"/>
</dbReference>
<feature type="region of interest" description="Disordered" evidence="2">
    <location>
        <begin position="1"/>
        <end position="29"/>
    </location>
</feature>
<reference evidence="4" key="2">
    <citation type="submission" date="2025-08" db="UniProtKB">
        <authorList>
            <consortium name="RefSeq"/>
        </authorList>
    </citation>
    <scope>IDENTIFICATION</scope>
    <source>
        <tissue evidence="4">Leaf</tissue>
    </source>
</reference>
<keyword evidence="1" id="KW-0175">Coiled coil</keyword>
<gene>
    <name evidence="4" type="primary">LOC109722464</name>
</gene>
<feature type="compositionally biased region" description="Basic and acidic residues" evidence="2">
    <location>
        <begin position="1"/>
        <end position="15"/>
    </location>
</feature>